<organism evidence="2 3">
    <name type="scientific">Paenibacillus silvestris</name>
    <dbReference type="NCBI Taxonomy" id="2606219"/>
    <lineage>
        <taxon>Bacteria</taxon>
        <taxon>Bacillati</taxon>
        <taxon>Bacillota</taxon>
        <taxon>Bacilli</taxon>
        <taxon>Bacillales</taxon>
        <taxon>Paenibacillaceae</taxon>
        <taxon>Paenibacillus</taxon>
    </lineage>
</organism>
<proteinExistence type="predicted"/>
<evidence type="ECO:0000256" key="1">
    <source>
        <dbReference type="SAM" id="SignalP"/>
    </source>
</evidence>
<dbReference type="Proteomes" id="UP000481087">
    <property type="component" value="Unassembled WGS sequence"/>
</dbReference>
<protein>
    <submittedName>
        <fullName evidence="2">Uncharacterized protein</fullName>
    </submittedName>
</protein>
<keyword evidence="3" id="KW-1185">Reference proteome</keyword>
<keyword evidence="1" id="KW-0732">Signal</keyword>
<evidence type="ECO:0000313" key="2">
    <source>
        <dbReference type="EMBL" id="MZQ86217.1"/>
    </source>
</evidence>
<dbReference type="AlphaFoldDB" id="A0A6L8V7H8"/>
<dbReference type="RefSeq" id="WP_161410602.1">
    <property type="nucleotide sequence ID" value="NZ_WTUZ01000039.1"/>
</dbReference>
<reference evidence="2 3" key="1">
    <citation type="submission" date="2019-12" db="EMBL/GenBank/DDBJ databases">
        <title>Paenibacillus sp. nov. sp. isolated from soil.</title>
        <authorList>
            <person name="Kim J."/>
            <person name="Jeong S.E."/>
            <person name="Jung H.S."/>
            <person name="Jeon C.O."/>
        </authorList>
    </citation>
    <scope>NUCLEOTIDE SEQUENCE [LARGE SCALE GENOMIC DNA]</scope>
    <source>
        <strain evidence="2 3">5J-6</strain>
    </source>
</reference>
<name>A0A6L8V7H8_9BACL</name>
<evidence type="ECO:0000313" key="3">
    <source>
        <dbReference type="Proteomes" id="UP000481087"/>
    </source>
</evidence>
<gene>
    <name evidence="2" type="ORF">GQF01_29365</name>
</gene>
<accession>A0A6L8V7H8</accession>
<dbReference type="EMBL" id="WTUZ01000039">
    <property type="protein sequence ID" value="MZQ86217.1"/>
    <property type="molecule type" value="Genomic_DNA"/>
</dbReference>
<feature type="signal peptide" evidence="1">
    <location>
        <begin position="1"/>
        <end position="20"/>
    </location>
</feature>
<dbReference type="PROSITE" id="PS51257">
    <property type="entry name" value="PROKAR_LIPOPROTEIN"/>
    <property type="match status" value="1"/>
</dbReference>
<sequence>MTKLIRAVLLLLISVQILMACSKDTTTTTKTINYVNEKYNFGLTLPSKWKDNYDVVELKHEDIMAFRFLTKVGKGELFRVEVWPKDQWETNGIELAKIIRISKIGELGDTVYAFDTPTDVQYDPNNQNDKEQYTLLVRDVEQIKVSFEVKK</sequence>
<comment type="caution">
    <text evidence="2">The sequence shown here is derived from an EMBL/GenBank/DDBJ whole genome shotgun (WGS) entry which is preliminary data.</text>
</comment>
<feature type="chain" id="PRO_5039466334" evidence="1">
    <location>
        <begin position="21"/>
        <end position="151"/>
    </location>
</feature>